<dbReference type="Pfam" id="PF12704">
    <property type="entry name" value="MacB_PCD"/>
    <property type="match status" value="1"/>
</dbReference>
<name>A0A1H9AB49_9FLAO</name>
<dbReference type="PANTHER" id="PTHR30572:SF4">
    <property type="entry name" value="ABC TRANSPORTER PERMEASE YTRF"/>
    <property type="match status" value="1"/>
</dbReference>
<evidence type="ECO:0000256" key="3">
    <source>
        <dbReference type="ARBA" id="ARBA00022692"/>
    </source>
</evidence>
<keyword evidence="2" id="KW-1003">Cell membrane</keyword>
<feature type="domain" description="MacB-like periplasmic core" evidence="9">
    <location>
        <begin position="26"/>
        <end position="241"/>
    </location>
</feature>
<evidence type="ECO:0000259" key="9">
    <source>
        <dbReference type="Pfam" id="PF12704"/>
    </source>
</evidence>
<evidence type="ECO:0000256" key="2">
    <source>
        <dbReference type="ARBA" id="ARBA00022475"/>
    </source>
</evidence>
<feature type="transmembrane region" description="Helical" evidence="7">
    <location>
        <begin position="21"/>
        <end position="42"/>
    </location>
</feature>
<comment type="subcellular location">
    <subcellularLocation>
        <location evidence="1">Cell membrane</location>
        <topology evidence="1">Multi-pass membrane protein</topology>
    </subcellularLocation>
</comment>
<evidence type="ECO:0000256" key="1">
    <source>
        <dbReference type="ARBA" id="ARBA00004651"/>
    </source>
</evidence>
<dbReference type="STRING" id="419940.SAMN05421824_0187"/>
<evidence type="ECO:0000256" key="6">
    <source>
        <dbReference type="ARBA" id="ARBA00038076"/>
    </source>
</evidence>
<dbReference type="InterPro" id="IPR003838">
    <property type="entry name" value="ABC3_permease_C"/>
</dbReference>
<evidence type="ECO:0000256" key="4">
    <source>
        <dbReference type="ARBA" id="ARBA00022989"/>
    </source>
</evidence>
<evidence type="ECO:0000259" key="8">
    <source>
        <dbReference type="Pfam" id="PF02687"/>
    </source>
</evidence>
<keyword evidence="5 7" id="KW-0472">Membrane</keyword>
<keyword evidence="11" id="KW-1185">Reference proteome</keyword>
<feature type="transmembrane region" description="Helical" evidence="7">
    <location>
        <begin position="280"/>
        <end position="307"/>
    </location>
</feature>
<dbReference type="RefSeq" id="WP_092574247.1">
    <property type="nucleotide sequence ID" value="NZ_FOFN01000001.1"/>
</dbReference>
<dbReference type="Pfam" id="PF02687">
    <property type="entry name" value="FtsX"/>
    <property type="match status" value="1"/>
</dbReference>
<dbReference type="GO" id="GO:0022857">
    <property type="term" value="F:transmembrane transporter activity"/>
    <property type="evidence" value="ECO:0007669"/>
    <property type="project" value="TreeGrafter"/>
</dbReference>
<sequence>MFDIDLWREIFQSINKNRIRALLSGFTVAFAIMLFTILFGIANGLENTFEKFFVRTAENAVNIRFGTTSKPFGGFQIGRQVRPTSKDLDYLKEEFGEKIEYVSTRISRNYQLKYKKQKGSYNVIGVSPDYQYIEKAEVIQGRFVSLKDIESKEKFCVIGRLVEEDLFQNESAVGKYLNLQGVQYKVVGVYSDGGGDSQERIIYVPYTTIQRLYLGNDDIGDIAITYNPELTLDQALALVKDLTVNLKNKFNVAPNDQRGIRISDGVLTAKKRLDNISSGLAALIPIIGFGTLIAGILGISNIMIFIVKERTKEIGIRKALGASPRAIISIILLESILITTLTGYIGLLIGVGVLKSVGSSLERYFITDPSVNPSILISATIVLVIAGALAGFLPAKRAAKIKPIIALRNG</sequence>
<evidence type="ECO:0000313" key="10">
    <source>
        <dbReference type="EMBL" id="SEP73761.1"/>
    </source>
</evidence>
<evidence type="ECO:0000256" key="7">
    <source>
        <dbReference type="SAM" id="Phobius"/>
    </source>
</evidence>
<feature type="domain" description="ABC3 transporter permease C-terminal" evidence="8">
    <location>
        <begin position="286"/>
        <end position="403"/>
    </location>
</feature>
<accession>A0A1H9AB49</accession>
<gene>
    <name evidence="10" type="ORF">SAMN05421824_0187</name>
</gene>
<dbReference type="EMBL" id="FOFN01000001">
    <property type="protein sequence ID" value="SEP73761.1"/>
    <property type="molecule type" value="Genomic_DNA"/>
</dbReference>
<dbReference type="Proteomes" id="UP000198999">
    <property type="component" value="Unassembled WGS sequence"/>
</dbReference>
<reference evidence="10 11" key="1">
    <citation type="submission" date="2016-10" db="EMBL/GenBank/DDBJ databases">
        <authorList>
            <person name="de Groot N.N."/>
        </authorList>
    </citation>
    <scope>NUCLEOTIDE SEQUENCE [LARGE SCALE GENOMIC DNA]</scope>
    <source>
        <strain evidence="10 11">DSM 21035</strain>
    </source>
</reference>
<keyword evidence="4 7" id="KW-1133">Transmembrane helix</keyword>
<dbReference type="OrthoDB" id="9770036at2"/>
<feature type="transmembrane region" description="Helical" evidence="7">
    <location>
        <begin position="327"/>
        <end position="354"/>
    </location>
</feature>
<evidence type="ECO:0000256" key="5">
    <source>
        <dbReference type="ARBA" id="ARBA00023136"/>
    </source>
</evidence>
<dbReference type="InterPro" id="IPR025857">
    <property type="entry name" value="MacB_PCD"/>
</dbReference>
<protein>
    <submittedName>
        <fullName evidence="10">Putative ABC transport system permease protein</fullName>
    </submittedName>
</protein>
<evidence type="ECO:0000313" key="11">
    <source>
        <dbReference type="Proteomes" id="UP000198999"/>
    </source>
</evidence>
<dbReference type="PANTHER" id="PTHR30572">
    <property type="entry name" value="MEMBRANE COMPONENT OF TRANSPORTER-RELATED"/>
    <property type="match status" value="1"/>
</dbReference>
<comment type="similarity">
    <text evidence="6">Belongs to the ABC-4 integral membrane protein family.</text>
</comment>
<organism evidence="10 11">
    <name type="scientific">Hyunsoonleella jejuensis</name>
    <dbReference type="NCBI Taxonomy" id="419940"/>
    <lineage>
        <taxon>Bacteria</taxon>
        <taxon>Pseudomonadati</taxon>
        <taxon>Bacteroidota</taxon>
        <taxon>Flavobacteriia</taxon>
        <taxon>Flavobacteriales</taxon>
        <taxon>Flavobacteriaceae</taxon>
    </lineage>
</organism>
<feature type="transmembrane region" description="Helical" evidence="7">
    <location>
        <begin position="374"/>
        <end position="393"/>
    </location>
</feature>
<dbReference type="GO" id="GO:0005886">
    <property type="term" value="C:plasma membrane"/>
    <property type="evidence" value="ECO:0007669"/>
    <property type="project" value="UniProtKB-SubCell"/>
</dbReference>
<dbReference type="InterPro" id="IPR050250">
    <property type="entry name" value="Macrolide_Exporter_MacB"/>
</dbReference>
<dbReference type="AlphaFoldDB" id="A0A1H9AB49"/>
<keyword evidence="3 7" id="KW-0812">Transmembrane</keyword>
<proteinExistence type="inferred from homology"/>